<dbReference type="PANTHER" id="PTHR24567">
    <property type="entry name" value="CRP FAMILY TRANSCRIPTIONAL REGULATORY PROTEIN"/>
    <property type="match status" value="1"/>
</dbReference>
<reference evidence="2" key="1">
    <citation type="submission" date="2023-03" db="EMBL/GenBank/DDBJ databases">
        <title>Actinorhabdospora filicis NBRC 111898.</title>
        <authorList>
            <person name="Ichikawa N."/>
            <person name="Sato H."/>
            <person name="Tonouchi N."/>
        </authorList>
    </citation>
    <scope>NUCLEOTIDE SEQUENCE</scope>
    <source>
        <strain evidence="2">NBRC 111898</strain>
    </source>
</reference>
<proteinExistence type="predicted"/>
<evidence type="ECO:0000313" key="2">
    <source>
        <dbReference type="EMBL" id="GLZ78575.1"/>
    </source>
</evidence>
<dbReference type="SMART" id="SM00100">
    <property type="entry name" value="cNMP"/>
    <property type="match status" value="1"/>
</dbReference>
<dbReference type="NCBIfam" id="NF041163">
    <property type="entry name" value="encap_f2b"/>
    <property type="match status" value="1"/>
</dbReference>
<evidence type="ECO:0000313" key="3">
    <source>
        <dbReference type="Proteomes" id="UP001165079"/>
    </source>
</evidence>
<dbReference type="InterPro" id="IPR014710">
    <property type="entry name" value="RmlC-like_jellyroll"/>
</dbReference>
<dbReference type="InterPro" id="IPR000595">
    <property type="entry name" value="cNMP-bd_dom"/>
</dbReference>
<comment type="caution">
    <text evidence="2">The sequence shown here is derived from an EMBL/GenBank/DDBJ whole genome shotgun (WGS) entry which is preliminary data.</text>
</comment>
<sequence>MTITPTEHEAQQLSLSTRAARNLSSTTKSTPQMQGISPRWLLKMLPWEQVDGGTYRVNRRLTYTLGDGRVSFTTTGAEIAVIPAELRELAALRDFDDEATLAALAGRFTQREYEPGQVIAEFGNPVDQVHLIAHGKVQETGTGEFGDQVVLGTSGSGEFFGNALLLGGGADDGAIWESTLKARTPVTVLSLTRADFAALVERSPLLRAHLEAVRAAGGPSVSKHGEASIDLAAGHDGEFDLPSTFVDYDLTPREYQLSVAQTMLRIHTRVADLYNKPMNQTEQQLRLTIQALREAQEHELINSPDFGLLHNADLKQRIHTHSGPPTPDDMDDLLARRRKTAFFLAHPRAIAAFGRECNARGIYPEPTVLDGKVVQAWRGVPLLPSDKIPVSATGTSSILAMRVGLKDEGVIGLTQTGLPDEVEPGLSVRFTGIDDKAIASYLVSAYHSAAVLVPDALGVLEHVEIGR</sequence>
<dbReference type="InterPro" id="IPR050397">
    <property type="entry name" value="Env_Response_Regulators"/>
</dbReference>
<dbReference type="GO" id="GO:0003700">
    <property type="term" value="F:DNA-binding transcription factor activity"/>
    <property type="evidence" value="ECO:0007669"/>
    <property type="project" value="TreeGrafter"/>
</dbReference>
<protein>
    <submittedName>
        <fullName evidence="2">Crp/Fnr family transcriptional regulator</fullName>
    </submittedName>
</protein>
<feature type="domain" description="Cyclic nucleotide-binding" evidence="1">
    <location>
        <begin position="92"/>
        <end position="207"/>
    </location>
</feature>
<dbReference type="EMBL" id="BSTX01000002">
    <property type="protein sequence ID" value="GLZ78575.1"/>
    <property type="molecule type" value="Genomic_DNA"/>
</dbReference>
<dbReference type="InterPro" id="IPR049817">
    <property type="entry name" value="Encap_f2b"/>
</dbReference>
<dbReference type="GO" id="GO:0005829">
    <property type="term" value="C:cytosol"/>
    <property type="evidence" value="ECO:0007669"/>
    <property type="project" value="TreeGrafter"/>
</dbReference>
<accession>A0A9W6WBC1</accession>
<dbReference type="RefSeq" id="WP_285663725.1">
    <property type="nucleotide sequence ID" value="NZ_BSTX01000002.1"/>
</dbReference>
<dbReference type="Proteomes" id="UP001165079">
    <property type="component" value="Unassembled WGS sequence"/>
</dbReference>
<dbReference type="Pfam" id="PF19307">
    <property type="entry name" value="SrpI-like"/>
    <property type="match status" value="1"/>
</dbReference>
<organism evidence="2 3">
    <name type="scientific">Actinorhabdospora filicis</name>
    <dbReference type="NCBI Taxonomy" id="1785913"/>
    <lineage>
        <taxon>Bacteria</taxon>
        <taxon>Bacillati</taxon>
        <taxon>Actinomycetota</taxon>
        <taxon>Actinomycetes</taxon>
        <taxon>Micromonosporales</taxon>
        <taxon>Micromonosporaceae</taxon>
        <taxon>Actinorhabdospora</taxon>
    </lineage>
</organism>
<dbReference type="CDD" id="cd00038">
    <property type="entry name" value="CAP_ED"/>
    <property type="match status" value="1"/>
</dbReference>
<dbReference type="InterPro" id="IPR018490">
    <property type="entry name" value="cNMP-bd_dom_sf"/>
</dbReference>
<dbReference type="AlphaFoldDB" id="A0A9W6WBC1"/>
<keyword evidence="3" id="KW-1185">Reference proteome</keyword>
<dbReference type="SUPFAM" id="SSF51206">
    <property type="entry name" value="cAMP-binding domain-like"/>
    <property type="match status" value="1"/>
</dbReference>
<dbReference type="PROSITE" id="PS50042">
    <property type="entry name" value="CNMP_BINDING_3"/>
    <property type="match status" value="1"/>
</dbReference>
<evidence type="ECO:0000259" key="1">
    <source>
        <dbReference type="PROSITE" id="PS50042"/>
    </source>
</evidence>
<dbReference type="PANTHER" id="PTHR24567:SF74">
    <property type="entry name" value="HTH-TYPE TRANSCRIPTIONAL REGULATOR ARCR"/>
    <property type="match status" value="1"/>
</dbReference>
<gene>
    <name evidence="2" type="ORF">Afil01_33820</name>
</gene>
<dbReference type="InterPro" id="IPR045641">
    <property type="entry name" value="SrpI-like"/>
</dbReference>
<dbReference type="Pfam" id="PF00027">
    <property type="entry name" value="cNMP_binding"/>
    <property type="match status" value="1"/>
</dbReference>
<dbReference type="Gene3D" id="2.60.120.10">
    <property type="entry name" value="Jelly Rolls"/>
    <property type="match status" value="1"/>
</dbReference>
<name>A0A9W6WBC1_9ACTN</name>